<accession>A0A8J3NE75</accession>
<organism evidence="1 2">
    <name type="scientific">Actinocatenispora rupis</name>
    <dbReference type="NCBI Taxonomy" id="519421"/>
    <lineage>
        <taxon>Bacteria</taxon>
        <taxon>Bacillati</taxon>
        <taxon>Actinomycetota</taxon>
        <taxon>Actinomycetes</taxon>
        <taxon>Micromonosporales</taxon>
        <taxon>Micromonosporaceae</taxon>
        <taxon>Actinocatenispora</taxon>
    </lineage>
</organism>
<dbReference type="Proteomes" id="UP000612808">
    <property type="component" value="Unassembled WGS sequence"/>
</dbReference>
<name>A0A8J3NE75_9ACTN</name>
<evidence type="ECO:0000313" key="2">
    <source>
        <dbReference type="Proteomes" id="UP000612808"/>
    </source>
</evidence>
<evidence type="ECO:0000313" key="1">
    <source>
        <dbReference type="EMBL" id="GID15741.1"/>
    </source>
</evidence>
<protein>
    <submittedName>
        <fullName evidence="1">Uncharacterized protein</fullName>
    </submittedName>
</protein>
<dbReference type="AlphaFoldDB" id="A0A8J3NE75"/>
<comment type="caution">
    <text evidence="1">The sequence shown here is derived from an EMBL/GenBank/DDBJ whole genome shotgun (WGS) entry which is preliminary data.</text>
</comment>
<keyword evidence="2" id="KW-1185">Reference proteome</keyword>
<gene>
    <name evidence="1" type="ORF">Aru02nite_66300</name>
</gene>
<dbReference type="EMBL" id="BOMB01000047">
    <property type="protein sequence ID" value="GID15741.1"/>
    <property type="molecule type" value="Genomic_DNA"/>
</dbReference>
<proteinExistence type="predicted"/>
<reference evidence="1" key="1">
    <citation type="submission" date="2021-01" db="EMBL/GenBank/DDBJ databases">
        <title>Whole genome shotgun sequence of Actinocatenispora rupis NBRC 107355.</title>
        <authorList>
            <person name="Komaki H."/>
            <person name="Tamura T."/>
        </authorList>
    </citation>
    <scope>NUCLEOTIDE SEQUENCE</scope>
    <source>
        <strain evidence="1">NBRC 107355</strain>
    </source>
</reference>
<sequence length="106" mass="11720">MKAVVPPGPTFGSIGAFGWPVAVGNCLAFGGIERWALDLVARWVLRQHCRWLPQPADLLTELRTFNPQVAIVGLLCFMPDVRLLLSKGLGLRSERPLRSDSDRRAP</sequence>